<dbReference type="EMBL" id="JBHSOZ010000007">
    <property type="protein sequence ID" value="MFC5713830.1"/>
    <property type="molecule type" value="Genomic_DNA"/>
</dbReference>
<proteinExistence type="predicted"/>
<dbReference type="Proteomes" id="UP001596142">
    <property type="component" value="Unassembled WGS sequence"/>
</dbReference>
<evidence type="ECO:0000313" key="2">
    <source>
        <dbReference type="EMBL" id="MFC5713830.1"/>
    </source>
</evidence>
<dbReference type="Gene3D" id="1.10.260.40">
    <property type="entry name" value="lambda repressor-like DNA-binding domains"/>
    <property type="match status" value="1"/>
</dbReference>
<comment type="caution">
    <text evidence="2">The sequence shown here is derived from an EMBL/GenBank/DDBJ whole genome shotgun (WGS) entry which is preliminary data.</text>
</comment>
<evidence type="ECO:0000313" key="3">
    <source>
        <dbReference type="Proteomes" id="UP001596142"/>
    </source>
</evidence>
<evidence type="ECO:0000259" key="1">
    <source>
        <dbReference type="PROSITE" id="PS50943"/>
    </source>
</evidence>
<keyword evidence="3" id="KW-1185">Reference proteome</keyword>
<organism evidence="2 3">
    <name type="scientific">Thalassorhabdus alkalitolerans</name>
    <dbReference type="NCBI Taxonomy" id="2282697"/>
    <lineage>
        <taxon>Bacteria</taxon>
        <taxon>Bacillati</taxon>
        <taxon>Bacillota</taxon>
        <taxon>Bacilli</taxon>
        <taxon>Bacillales</taxon>
        <taxon>Bacillaceae</taxon>
        <taxon>Thalassorhabdus</taxon>
    </lineage>
</organism>
<name>A0ABW0YMX7_9BACI</name>
<feature type="domain" description="HTH cro/C1-type" evidence="1">
    <location>
        <begin position="20"/>
        <end position="75"/>
    </location>
</feature>
<dbReference type="Pfam" id="PF01381">
    <property type="entry name" value="HTH_3"/>
    <property type="match status" value="1"/>
</dbReference>
<dbReference type="PROSITE" id="PS50943">
    <property type="entry name" value="HTH_CROC1"/>
    <property type="match status" value="1"/>
</dbReference>
<dbReference type="CDD" id="cd00093">
    <property type="entry name" value="HTH_XRE"/>
    <property type="match status" value="1"/>
</dbReference>
<sequence length="88" mass="10110">MKVTKHVHQHLFLRIDEKKVKLARVDKGWTITKLSEASGVSRKTIGEIEKGYKNKIRYSTILQIAISLEKKLDDLCSQTIKKEEGEAE</sequence>
<gene>
    <name evidence="2" type="ORF">ACFPU1_13735</name>
</gene>
<dbReference type="InterPro" id="IPR010982">
    <property type="entry name" value="Lambda_DNA-bd_dom_sf"/>
</dbReference>
<accession>A0ABW0YMX7</accession>
<dbReference type="SUPFAM" id="SSF47413">
    <property type="entry name" value="lambda repressor-like DNA-binding domains"/>
    <property type="match status" value="1"/>
</dbReference>
<dbReference type="SMART" id="SM00530">
    <property type="entry name" value="HTH_XRE"/>
    <property type="match status" value="1"/>
</dbReference>
<protein>
    <submittedName>
        <fullName evidence="2">Helix-turn-helix transcriptional regulator</fullName>
    </submittedName>
</protein>
<dbReference type="InterPro" id="IPR001387">
    <property type="entry name" value="Cro/C1-type_HTH"/>
</dbReference>
<dbReference type="RefSeq" id="WP_385942086.1">
    <property type="nucleotide sequence ID" value="NZ_JBHSOZ010000007.1"/>
</dbReference>
<reference evidence="3" key="1">
    <citation type="journal article" date="2019" name="Int. J. Syst. Evol. Microbiol.">
        <title>The Global Catalogue of Microorganisms (GCM) 10K type strain sequencing project: providing services to taxonomists for standard genome sequencing and annotation.</title>
        <authorList>
            <consortium name="The Broad Institute Genomics Platform"/>
            <consortium name="The Broad Institute Genome Sequencing Center for Infectious Disease"/>
            <person name="Wu L."/>
            <person name="Ma J."/>
        </authorList>
    </citation>
    <scope>NUCLEOTIDE SEQUENCE [LARGE SCALE GENOMIC DNA]</scope>
    <source>
        <strain evidence="3">CECT 7184</strain>
    </source>
</reference>